<accession>A0A834GWJ7</accession>
<organism evidence="1 2">
    <name type="scientific">Rhododendron simsii</name>
    <name type="common">Sims's rhododendron</name>
    <dbReference type="NCBI Taxonomy" id="118357"/>
    <lineage>
        <taxon>Eukaryota</taxon>
        <taxon>Viridiplantae</taxon>
        <taxon>Streptophyta</taxon>
        <taxon>Embryophyta</taxon>
        <taxon>Tracheophyta</taxon>
        <taxon>Spermatophyta</taxon>
        <taxon>Magnoliopsida</taxon>
        <taxon>eudicotyledons</taxon>
        <taxon>Gunneridae</taxon>
        <taxon>Pentapetalae</taxon>
        <taxon>asterids</taxon>
        <taxon>Ericales</taxon>
        <taxon>Ericaceae</taxon>
        <taxon>Ericoideae</taxon>
        <taxon>Rhodoreae</taxon>
        <taxon>Rhododendron</taxon>
    </lineage>
</organism>
<evidence type="ECO:0000313" key="2">
    <source>
        <dbReference type="Proteomes" id="UP000626092"/>
    </source>
</evidence>
<proteinExistence type="predicted"/>
<evidence type="ECO:0000313" key="1">
    <source>
        <dbReference type="EMBL" id="KAF7143158.1"/>
    </source>
</evidence>
<gene>
    <name evidence="1" type="ORF">RHSIM_Rhsim05G0164900</name>
</gene>
<reference evidence="1" key="1">
    <citation type="submission" date="2019-11" db="EMBL/GenBank/DDBJ databases">
        <authorList>
            <person name="Liu Y."/>
            <person name="Hou J."/>
            <person name="Li T.-Q."/>
            <person name="Guan C.-H."/>
            <person name="Wu X."/>
            <person name="Wu H.-Z."/>
            <person name="Ling F."/>
            <person name="Zhang R."/>
            <person name="Shi X.-G."/>
            <person name="Ren J.-P."/>
            <person name="Chen E.-F."/>
            <person name="Sun J.-M."/>
        </authorList>
    </citation>
    <scope>NUCLEOTIDE SEQUENCE</scope>
    <source>
        <strain evidence="1">Adult_tree_wgs_1</strain>
        <tissue evidence="1">Leaves</tissue>
    </source>
</reference>
<dbReference type="EMBL" id="WJXA01000005">
    <property type="protein sequence ID" value="KAF7143158.1"/>
    <property type="molecule type" value="Genomic_DNA"/>
</dbReference>
<name>A0A834GWJ7_RHOSS</name>
<keyword evidence="2" id="KW-1185">Reference proteome</keyword>
<comment type="caution">
    <text evidence="1">The sequence shown here is derived from an EMBL/GenBank/DDBJ whole genome shotgun (WGS) entry which is preliminary data.</text>
</comment>
<protein>
    <submittedName>
        <fullName evidence="1">Uncharacterized protein</fullName>
    </submittedName>
</protein>
<dbReference type="Proteomes" id="UP000626092">
    <property type="component" value="Unassembled WGS sequence"/>
</dbReference>
<sequence length="86" mass="9705">MYEYKGGPKVNLTADTDPIDKMKKIPQFDLRKASSKSSYAGKLHDQFLSAPQFCDLEAEDGVYAVQGFIRKTEDGGRDCQRRRASQ</sequence>
<dbReference type="AlphaFoldDB" id="A0A834GWJ7"/>